<dbReference type="eggNOG" id="COG0625">
    <property type="taxonomic scope" value="Bacteria"/>
</dbReference>
<keyword evidence="5" id="KW-1185">Reference proteome</keyword>
<dbReference type="InterPro" id="IPR004046">
    <property type="entry name" value="GST_C"/>
</dbReference>
<evidence type="ECO:0000313" key="4">
    <source>
        <dbReference type="EMBL" id="AEP30410.1"/>
    </source>
</evidence>
<reference evidence="4 5" key="1">
    <citation type="journal article" date="2011" name="J. Bacteriol.">
        <title>Complete genome sequence of seawater bacterium Glaciecola nitratireducens FR1064T.</title>
        <authorList>
            <person name="Bian F."/>
            <person name="Qin Q.L."/>
            <person name="Xie B.B."/>
            <person name="Shu Y.L."/>
            <person name="Zhang X.Y."/>
            <person name="Yu Y."/>
            <person name="Chen B."/>
            <person name="Chen X.L."/>
            <person name="Zhou B.C."/>
            <person name="Zhang Y.Z."/>
        </authorList>
    </citation>
    <scope>NUCLEOTIDE SEQUENCE [LARGE SCALE GENOMIC DNA]</scope>
    <source>
        <strain evidence="5">JCM 12485 / KCTC 12276 / FR1064</strain>
    </source>
</reference>
<evidence type="ECO:0000259" key="2">
    <source>
        <dbReference type="PROSITE" id="PS50404"/>
    </source>
</evidence>
<name>G4QLS0_GLANF</name>
<comment type="similarity">
    <text evidence="1">Belongs to the GST superfamily. Zeta family.</text>
</comment>
<gene>
    <name evidence="4" type="ordered locus">GNIT_2310</name>
</gene>
<evidence type="ECO:0000259" key="3">
    <source>
        <dbReference type="PROSITE" id="PS50405"/>
    </source>
</evidence>
<dbReference type="SFLD" id="SFLDS00019">
    <property type="entry name" value="Glutathione_Transferase_(cytos"/>
    <property type="match status" value="1"/>
</dbReference>
<dbReference type="InterPro" id="IPR034333">
    <property type="entry name" value="GST_Zeta_N"/>
</dbReference>
<feature type="domain" description="GST N-terminal" evidence="2">
    <location>
        <begin position="1"/>
        <end position="86"/>
    </location>
</feature>
<dbReference type="AlphaFoldDB" id="G4QLS0"/>
<keyword evidence="4" id="KW-0413">Isomerase</keyword>
<dbReference type="CDD" id="cd03191">
    <property type="entry name" value="GST_C_Zeta"/>
    <property type="match status" value="1"/>
</dbReference>
<dbReference type="PROSITE" id="PS50405">
    <property type="entry name" value="GST_CTER"/>
    <property type="match status" value="1"/>
</dbReference>
<dbReference type="Proteomes" id="UP000009282">
    <property type="component" value="Chromosome"/>
</dbReference>
<dbReference type="InterPro" id="IPR010987">
    <property type="entry name" value="Glutathione-S-Trfase_C-like"/>
</dbReference>
<dbReference type="RefSeq" id="WP_014109283.1">
    <property type="nucleotide sequence ID" value="NC_016041.1"/>
</dbReference>
<dbReference type="InterPro" id="IPR004045">
    <property type="entry name" value="Glutathione_S-Trfase_N"/>
</dbReference>
<dbReference type="FunFam" id="1.20.1050.10:FF:000017">
    <property type="entry name" value="Maleylacetoacetate isomerase"/>
    <property type="match status" value="1"/>
</dbReference>
<dbReference type="PROSITE" id="PS50404">
    <property type="entry name" value="GST_NTER"/>
    <property type="match status" value="1"/>
</dbReference>
<protein>
    <submittedName>
        <fullName evidence="4">Maleylacetoacetate isomerase</fullName>
    </submittedName>
</protein>
<dbReference type="GO" id="GO:0006749">
    <property type="term" value="P:glutathione metabolic process"/>
    <property type="evidence" value="ECO:0007669"/>
    <property type="project" value="TreeGrafter"/>
</dbReference>
<evidence type="ECO:0000313" key="5">
    <source>
        <dbReference type="Proteomes" id="UP000009282"/>
    </source>
</evidence>
<dbReference type="GO" id="GO:0006559">
    <property type="term" value="P:L-phenylalanine catabolic process"/>
    <property type="evidence" value="ECO:0007669"/>
    <property type="project" value="TreeGrafter"/>
</dbReference>
<dbReference type="Gene3D" id="3.40.30.10">
    <property type="entry name" value="Glutaredoxin"/>
    <property type="match status" value="1"/>
</dbReference>
<dbReference type="SUPFAM" id="SSF52833">
    <property type="entry name" value="Thioredoxin-like"/>
    <property type="match status" value="1"/>
</dbReference>
<dbReference type="GO" id="GO:0016034">
    <property type="term" value="F:maleylacetoacetate isomerase activity"/>
    <property type="evidence" value="ECO:0007669"/>
    <property type="project" value="TreeGrafter"/>
</dbReference>
<dbReference type="PANTHER" id="PTHR42673">
    <property type="entry name" value="MALEYLACETOACETATE ISOMERASE"/>
    <property type="match status" value="1"/>
</dbReference>
<dbReference type="SFLD" id="SFLDG00358">
    <property type="entry name" value="Main_(cytGST)"/>
    <property type="match status" value="1"/>
</dbReference>
<dbReference type="PANTHER" id="PTHR42673:SF21">
    <property type="entry name" value="GLUTATHIONE S-TRANSFERASE YFCF"/>
    <property type="match status" value="1"/>
</dbReference>
<dbReference type="CDD" id="cd03042">
    <property type="entry name" value="GST_N_Zeta"/>
    <property type="match status" value="1"/>
</dbReference>
<dbReference type="InterPro" id="IPR034330">
    <property type="entry name" value="GST_Zeta_C"/>
</dbReference>
<feature type="domain" description="GST C-terminal" evidence="3">
    <location>
        <begin position="92"/>
        <end position="217"/>
    </location>
</feature>
<dbReference type="EMBL" id="CP003060">
    <property type="protein sequence ID" value="AEP30410.1"/>
    <property type="molecule type" value="Genomic_DNA"/>
</dbReference>
<sequence length="217" mass="24628">MSLKLYGYWRSSASYRVRIAMHLKQIDFDYVPVHLVKDGGEQRSAAYSSMNPSMLVPTFVDEDEDIVLNQSLAIMEYLDDKYPNTPALLPSHTLDKARVRALAQDIACDIQPVTNLRILEGLKSDFSASSEQTQAWCSKWITQGFTALEKRLATRSGKYCYGYDVTLADVCLVSQVYNALRFKVDMQRFPLIQKIYDNCNELEAFQKAKPEAQTDAG</sequence>
<dbReference type="GO" id="GO:0004364">
    <property type="term" value="F:glutathione transferase activity"/>
    <property type="evidence" value="ECO:0007669"/>
    <property type="project" value="TreeGrafter"/>
</dbReference>
<dbReference type="HOGENOM" id="CLU_011226_20_1_6"/>
<dbReference type="KEGG" id="gni:GNIT_2310"/>
<accession>G4QLS0</accession>
<dbReference type="Pfam" id="PF13409">
    <property type="entry name" value="GST_N_2"/>
    <property type="match status" value="1"/>
</dbReference>
<dbReference type="Gene3D" id="1.20.1050.10">
    <property type="match status" value="1"/>
</dbReference>
<dbReference type="InterPro" id="IPR036282">
    <property type="entry name" value="Glutathione-S-Trfase_C_sf"/>
</dbReference>
<dbReference type="STRING" id="1085623.GNIT_2310"/>
<dbReference type="GO" id="GO:0005737">
    <property type="term" value="C:cytoplasm"/>
    <property type="evidence" value="ECO:0007669"/>
    <property type="project" value="InterPro"/>
</dbReference>
<proteinExistence type="inferred from homology"/>
<dbReference type="Pfam" id="PF14497">
    <property type="entry name" value="GST_C_3"/>
    <property type="match status" value="1"/>
</dbReference>
<dbReference type="InterPro" id="IPR005955">
    <property type="entry name" value="GST_Zeta"/>
</dbReference>
<dbReference type="OrthoDB" id="509852at2"/>
<organism evidence="4 5">
    <name type="scientific">Glaciecola nitratireducens (strain JCM 12485 / KCTC 12276 / FR1064)</name>
    <dbReference type="NCBI Taxonomy" id="1085623"/>
    <lineage>
        <taxon>Bacteria</taxon>
        <taxon>Pseudomonadati</taxon>
        <taxon>Pseudomonadota</taxon>
        <taxon>Gammaproteobacteria</taxon>
        <taxon>Alteromonadales</taxon>
        <taxon>Alteromonadaceae</taxon>
        <taxon>Brumicola</taxon>
    </lineage>
</organism>
<evidence type="ECO:0000256" key="1">
    <source>
        <dbReference type="ARBA" id="ARBA00010007"/>
    </source>
</evidence>
<dbReference type="NCBIfam" id="TIGR01262">
    <property type="entry name" value="maiA"/>
    <property type="match status" value="1"/>
</dbReference>
<dbReference type="InterPro" id="IPR036249">
    <property type="entry name" value="Thioredoxin-like_sf"/>
</dbReference>
<dbReference type="SUPFAM" id="SSF47616">
    <property type="entry name" value="GST C-terminal domain-like"/>
    <property type="match status" value="1"/>
</dbReference>
<dbReference type="InterPro" id="IPR040079">
    <property type="entry name" value="Glutathione_S-Trfase"/>
</dbReference>